<dbReference type="PANTHER" id="PTHR33280:SF1">
    <property type="entry name" value="LARGE RIBOSOMAL SUBUNIT PROTEIN BL31C"/>
    <property type="match status" value="1"/>
</dbReference>
<dbReference type="EMBL" id="QXEV01000014">
    <property type="protein sequence ID" value="RIA75648.1"/>
    <property type="molecule type" value="Genomic_DNA"/>
</dbReference>
<sequence length="69" mass="7751">MKNNIHPNYKTVTVTCTTCGATFETGSVLDEIRVDTCSNCHPFFTGKQAFTQADGRVDKFNKRYGLDKK</sequence>
<accession>A0A397RPN6</accession>
<dbReference type="AlphaFoldDB" id="A0A397RPN6"/>
<evidence type="ECO:0000256" key="4">
    <source>
        <dbReference type="ARBA" id="ARBA00022980"/>
    </source>
</evidence>
<keyword evidence="2 7" id="KW-0699">rRNA-binding</keyword>
<dbReference type="OrthoDB" id="9803251at2"/>
<dbReference type="NCBIfam" id="NF000612">
    <property type="entry name" value="PRK00019.1"/>
    <property type="match status" value="1"/>
</dbReference>
<proteinExistence type="inferred from homology"/>
<comment type="caution">
    <text evidence="7">Lacks conserved residue(s) required for the propagation of feature annotation.</text>
</comment>
<dbReference type="GO" id="GO:0019843">
    <property type="term" value="F:rRNA binding"/>
    <property type="evidence" value="ECO:0007669"/>
    <property type="project" value="UniProtKB-KW"/>
</dbReference>
<dbReference type="InParanoid" id="A0A397RPN6"/>
<dbReference type="PRINTS" id="PR01249">
    <property type="entry name" value="RIBOSOMALL31"/>
</dbReference>
<dbReference type="GO" id="GO:0003735">
    <property type="term" value="F:structural constituent of ribosome"/>
    <property type="evidence" value="ECO:0007669"/>
    <property type="project" value="InterPro"/>
</dbReference>
<dbReference type="InterPro" id="IPR002150">
    <property type="entry name" value="Ribosomal_bL31"/>
</dbReference>
<dbReference type="HAMAP" id="MF_00501">
    <property type="entry name" value="Ribosomal_bL31_1"/>
    <property type="match status" value="1"/>
</dbReference>
<keyword evidence="9" id="KW-1185">Reference proteome</keyword>
<evidence type="ECO:0000313" key="9">
    <source>
        <dbReference type="Proteomes" id="UP000266506"/>
    </source>
</evidence>
<comment type="similarity">
    <text evidence="1 7">Belongs to the bacterial ribosomal protein bL31 family. Type A subfamily.</text>
</comment>
<evidence type="ECO:0000256" key="3">
    <source>
        <dbReference type="ARBA" id="ARBA00022884"/>
    </source>
</evidence>
<dbReference type="Pfam" id="PF01197">
    <property type="entry name" value="Ribosomal_L31"/>
    <property type="match status" value="1"/>
</dbReference>
<dbReference type="GO" id="GO:0005840">
    <property type="term" value="C:ribosome"/>
    <property type="evidence" value="ECO:0007669"/>
    <property type="project" value="UniProtKB-KW"/>
</dbReference>
<gene>
    <name evidence="7" type="primary">rpmE</name>
    <name evidence="8" type="ORF">EI71_01306</name>
</gene>
<dbReference type="GO" id="GO:0006412">
    <property type="term" value="P:translation"/>
    <property type="evidence" value="ECO:0007669"/>
    <property type="project" value="UniProtKB-UniRule"/>
</dbReference>
<dbReference type="InterPro" id="IPR042105">
    <property type="entry name" value="Ribosomal_bL31_sf"/>
</dbReference>
<evidence type="ECO:0000256" key="6">
    <source>
        <dbReference type="ARBA" id="ARBA00035687"/>
    </source>
</evidence>
<comment type="subunit">
    <text evidence="7">Part of the 50S ribosomal subunit.</text>
</comment>
<dbReference type="Gene3D" id="4.10.830.30">
    <property type="entry name" value="Ribosomal protein L31"/>
    <property type="match status" value="1"/>
</dbReference>
<comment type="caution">
    <text evidence="8">The sequence shown here is derived from an EMBL/GenBank/DDBJ whole genome shotgun (WGS) entry which is preliminary data.</text>
</comment>
<comment type="function">
    <text evidence="7">Binds the 23S rRNA.</text>
</comment>
<dbReference type="FunCoup" id="A0A397RPN6">
    <property type="interactions" value="202"/>
</dbReference>
<dbReference type="Proteomes" id="UP000266506">
    <property type="component" value="Unassembled WGS sequence"/>
</dbReference>
<dbReference type="RefSeq" id="WP_119016435.1">
    <property type="nucleotide sequence ID" value="NZ_QXEV01000014.1"/>
</dbReference>
<dbReference type="PANTHER" id="PTHR33280">
    <property type="entry name" value="50S RIBOSOMAL PROTEIN L31, CHLOROPLASTIC"/>
    <property type="match status" value="1"/>
</dbReference>
<evidence type="ECO:0000313" key="8">
    <source>
        <dbReference type="EMBL" id="RIA75648.1"/>
    </source>
</evidence>
<dbReference type="SUPFAM" id="SSF143800">
    <property type="entry name" value="L28p-like"/>
    <property type="match status" value="1"/>
</dbReference>
<keyword evidence="5 7" id="KW-0687">Ribonucleoprotein</keyword>
<evidence type="ECO:0000256" key="7">
    <source>
        <dbReference type="HAMAP-Rule" id="MF_00501"/>
    </source>
</evidence>
<dbReference type="InterPro" id="IPR027491">
    <property type="entry name" value="Ribosomal_bL31_A"/>
</dbReference>
<dbReference type="InterPro" id="IPR034704">
    <property type="entry name" value="Ribosomal_bL28/bL31-like_sf"/>
</dbReference>
<evidence type="ECO:0000256" key="1">
    <source>
        <dbReference type="ARBA" id="ARBA00009296"/>
    </source>
</evidence>
<protein>
    <recommendedName>
        <fullName evidence="6 7">Large ribosomal subunit protein bL31</fullName>
    </recommendedName>
</protein>
<name>A0A397RPN6_9MOLU</name>
<keyword evidence="4 7" id="KW-0689">Ribosomal protein</keyword>
<keyword evidence="3 7" id="KW-0694">RNA-binding</keyword>
<reference evidence="8 9" key="1">
    <citation type="submission" date="2018-08" db="EMBL/GenBank/DDBJ databases">
        <title>Genomic Encyclopedia of Archaeal and Bacterial Type Strains, Phase II (KMG-II): from individual species to whole genera.</title>
        <authorList>
            <person name="Goeker M."/>
        </authorList>
    </citation>
    <scope>NUCLEOTIDE SEQUENCE [LARGE SCALE GENOMIC DNA]</scope>
    <source>
        <strain evidence="8 9">ATCC 27112</strain>
    </source>
</reference>
<dbReference type="PROSITE" id="PS01143">
    <property type="entry name" value="RIBOSOMAL_L31"/>
    <property type="match status" value="1"/>
</dbReference>
<evidence type="ECO:0000256" key="5">
    <source>
        <dbReference type="ARBA" id="ARBA00023274"/>
    </source>
</evidence>
<evidence type="ECO:0000256" key="2">
    <source>
        <dbReference type="ARBA" id="ARBA00022730"/>
    </source>
</evidence>
<organism evidence="8 9">
    <name type="scientific">Anaeroplasma bactoclasticum</name>
    <dbReference type="NCBI Taxonomy" id="2088"/>
    <lineage>
        <taxon>Bacteria</taxon>
        <taxon>Bacillati</taxon>
        <taxon>Mycoplasmatota</taxon>
        <taxon>Mollicutes</taxon>
        <taxon>Anaeroplasmatales</taxon>
        <taxon>Anaeroplasmataceae</taxon>
        <taxon>Anaeroplasma</taxon>
    </lineage>
</organism>
<dbReference type="NCBIfam" id="TIGR00105">
    <property type="entry name" value="L31"/>
    <property type="match status" value="1"/>
</dbReference>
<dbReference type="GO" id="GO:1990904">
    <property type="term" value="C:ribonucleoprotein complex"/>
    <property type="evidence" value="ECO:0007669"/>
    <property type="project" value="UniProtKB-KW"/>
</dbReference>